<evidence type="ECO:0000313" key="1">
    <source>
        <dbReference type="EMBL" id="GAA1624606.1"/>
    </source>
</evidence>
<dbReference type="EMBL" id="BAAAMU010000011">
    <property type="protein sequence ID" value="GAA1624606.1"/>
    <property type="molecule type" value="Genomic_DNA"/>
</dbReference>
<evidence type="ECO:0000313" key="2">
    <source>
        <dbReference type="Proteomes" id="UP001500064"/>
    </source>
</evidence>
<sequence>MSQPTLTSASAEVVADVEREHLRWPARLAELEGLERTSRHRMLRHQLDQSLWLEGQLRKACSWHSAVAAKAVEVMWQILTREGLTGSRARTTAMERVCGDLRGEGTGQARNLGPAMSA</sequence>
<name>A0ABP4QZZ0_9ACTN</name>
<proteinExistence type="predicted"/>
<organism evidence="1 2">
    <name type="scientific">Nonomuraea maheshkhaliensis</name>
    <dbReference type="NCBI Taxonomy" id="419590"/>
    <lineage>
        <taxon>Bacteria</taxon>
        <taxon>Bacillati</taxon>
        <taxon>Actinomycetota</taxon>
        <taxon>Actinomycetes</taxon>
        <taxon>Streptosporangiales</taxon>
        <taxon>Streptosporangiaceae</taxon>
        <taxon>Nonomuraea</taxon>
    </lineage>
</organism>
<evidence type="ECO:0008006" key="3">
    <source>
        <dbReference type="Google" id="ProtNLM"/>
    </source>
</evidence>
<accession>A0ABP4QZZ0</accession>
<dbReference type="Proteomes" id="UP001500064">
    <property type="component" value="Unassembled WGS sequence"/>
</dbReference>
<protein>
    <recommendedName>
        <fullName evidence="3">DUF222 domain-containing protein</fullName>
    </recommendedName>
</protein>
<comment type="caution">
    <text evidence="1">The sequence shown here is derived from an EMBL/GenBank/DDBJ whole genome shotgun (WGS) entry which is preliminary data.</text>
</comment>
<keyword evidence="2" id="KW-1185">Reference proteome</keyword>
<reference evidence="2" key="1">
    <citation type="journal article" date="2019" name="Int. J. Syst. Evol. Microbiol.">
        <title>The Global Catalogue of Microorganisms (GCM) 10K type strain sequencing project: providing services to taxonomists for standard genome sequencing and annotation.</title>
        <authorList>
            <consortium name="The Broad Institute Genomics Platform"/>
            <consortium name="The Broad Institute Genome Sequencing Center for Infectious Disease"/>
            <person name="Wu L."/>
            <person name="Ma J."/>
        </authorList>
    </citation>
    <scope>NUCLEOTIDE SEQUENCE [LARGE SCALE GENOMIC DNA]</scope>
    <source>
        <strain evidence="2">JCM 13929</strain>
    </source>
</reference>
<gene>
    <name evidence="1" type="ORF">GCM10009733_021640</name>
</gene>